<dbReference type="GO" id="GO:0008168">
    <property type="term" value="F:methyltransferase activity"/>
    <property type="evidence" value="ECO:0007669"/>
    <property type="project" value="UniProtKB-KW"/>
</dbReference>
<evidence type="ECO:0000256" key="2">
    <source>
        <dbReference type="SAM" id="MobiDB-lite"/>
    </source>
</evidence>
<feature type="region of interest" description="Disordered" evidence="2">
    <location>
        <begin position="444"/>
        <end position="463"/>
    </location>
</feature>
<feature type="coiled-coil region" evidence="1">
    <location>
        <begin position="257"/>
        <end position="337"/>
    </location>
</feature>
<gene>
    <name evidence="4" type="ORF">GW587_20025</name>
</gene>
<comment type="caution">
    <text evidence="4">The sequence shown here is derived from an EMBL/GenBank/DDBJ whole genome shotgun (WGS) entry which is preliminary data.</text>
</comment>
<name>A0ABX0FPZ2_9BURK</name>
<keyword evidence="4" id="KW-0489">Methyltransferase</keyword>
<evidence type="ECO:0000259" key="3">
    <source>
        <dbReference type="Pfam" id="PF05050"/>
    </source>
</evidence>
<keyword evidence="5" id="KW-1185">Reference proteome</keyword>
<dbReference type="RefSeq" id="WP_166106380.1">
    <property type="nucleotide sequence ID" value="NZ_JAADJT010000009.1"/>
</dbReference>
<dbReference type="Proteomes" id="UP000666369">
    <property type="component" value="Unassembled WGS sequence"/>
</dbReference>
<feature type="domain" description="Methyltransferase FkbM" evidence="3">
    <location>
        <begin position="39"/>
        <end position="160"/>
    </location>
</feature>
<organism evidence="4 5">
    <name type="scientific">Duganella aceris</name>
    <dbReference type="NCBI Taxonomy" id="2703883"/>
    <lineage>
        <taxon>Bacteria</taxon>
        <taxon>Pseudomonadati</taxon>
        <taxon>Pseudomonadota</taxon>
        <taxon>Betaproteobacteria</taxon>
        <taxon>Burkholderiales</taxon>
        <taxon>Oxalobacteraceae</taxon>
        <taxon>Telluria group</taxon>
        <taxon>Duganella</taxon>
    </lineage>
</organism>
<dbReference type="EMBL" id="JAADJT010000009">
    <property type="protein sequence ID" value="NGZ86537.1"/>
    <property type="molecule type" value="Genomic_DNA"/>
</dbReference>
<accession>A0ABX0FPZ2</accession>
<dbReference type="Pfam" id="PF05050">
    <property type="entry name" value="Methyltransf_21"/>
    <property type="match status" value="1"/>
</dbReference>
<keyword evidence="1" id="KW-0175">Coiled coil</keyword>
<evidence type="ECO:0000256" key="1">
    <source>
        <dbReference type="SAM" id="Coils"/>
    </source>
</evidence>
<protein>
    <submittedName>
        <fullName evidence="4">FkbM family methyltransferase</fullName>
    </submittedName>
</protein>
<evidence type="ECO:0000313" key="5">
    <source>
        <dbReference type="Proteomes" id="UP000666369"/>
    </source>
</evidence>
<reference evidence="4 5" key="1">
    <citation type="submission" date="2020-01" db="EMBL/GenBank/DDBJ databases">
        <authorList>
            <person name="Lee S.D."/>
        </authorList>
    </citation>
    <scope>NUCLEOTIDE SEQUENCE [LARGE SCALE GENOMIC DNA]</scope>
    <source>
        <strain evidence="4 5">SAP-35</strain>
    </source>
</reference>
<dbReference type="InterPro" id="IPR006342">
    <property type="entry name" value="FkbM_mtfrase"/>
</dbReference>
<evidence type="ECO:0000313" key="4">
    <source>
        <dbReference type="EMBL" id="NGZ86537.1"/>
    </source>
</evidence>
<proteinExistence type="predicted"/>
<keyword evidence="4" id="KW-0808">Transferase</keyword>
<sequence length="483" mass="54483">MSLTSYAPNFEDVLLMRALRHVERGFYIDAAAGAPLQGNATQAFYQHGWRGVNLEPAPAPLRDLRIARPADVNLALAAAAAPDRRDWYDIEGEDGTFDADLALQRRAAGREVVRRSVELQTLDAVCAQHAPAQIHFLKLGERAALDGLDLQRRRPWIILLRDAGTTALPALEAQGYRLAHAGGLHQFYVAAEHATLAAALALPPHPADAFLLCEDHPYAQPLAKWRQAVAAAEQEAASARDWAQAHVREWREKFDRLETEQRRGDTAERQLEEMALRAYAAEAELPLQQQQQHEREHVLQQQRHELEQTLQQREQALQQQQQQTEQQRARADAAEAQLPPLRQHATYMEQTLHGVYASLSWRLTYPLRWGKLTLSRLRAFARALPGRAVRATRRRVKGLAGAALRYVTARPRLSFFLRRNISRLPFMVPVMRALKLRLQLNNAHAPSPEAAPPPAPTNLDGLPEAARQVFDDLRRARRQSPHS</sequence>
<dbReference type="GO" id="GO:0032259">
    <property type="term" value="P:methylation"/>
    <property type="evidence" value="ECO:0007669"/>
    <property type="project" value="UniProtKB-KW"/>
</dbReference>
<reference evidence="5" key="2">
    <citation type="submission" date="2023-07" db="EMBL/GenBank/DDBJ databases">
        <title>Duganella aceri sp. nov., isolated from tree sap.</title>
        <authorList>
            <person name="Kim I.S."/>
        </authorList>
    </citation>
    <scope>NUCLEOTIDE SEQUENCE [LARGE SCALE GENOMIC DNA]</scope>
    <source>
        <strain evidence="5">SAP-35</strain>
    </source>
</reference>